<organism evidence="2 3">
    <name type="scientific">Brachionus plicatilis</name>
    <name type="common">Marine rotifer</name>
    <name type="synonym">Brachionus muelleri</name>
    <dbReference type="NCBI Taxonomy" id="10195"/>
    <lineage>
        <taxon>Eukaryota</taxon>
        <taxon>Metazoa</taxon>
        <taxon>Spiralia</taxon>
        <taxon>Gnathifera</taxon>
        <taxon>Rotifera</taxon>
        <taxon>Eurotatoria</taxon>
        <taxon>Monogononta</taxon>
        <taxon>Pseudotrocha</taxon>
        <taxon>Ploima</taxon>
        <taxon>Brachionidae</taxon>
        <taxon>Brachionus</taxon>
    </lineage>
</organism>
<dbReference type="Proteomes" id="UP000276133">
    <property type="component" value="Unassembled WGS sequence"/>
</dbReference>
<keyword evidence="1" id="KW-0732">Signal</keyword>
<evidence type="ECO:0000313" key="2">
    <source>
        <dbReference type="EMBL" id="RNA35726.1"/>
    </source>
</evidence>
<proteinExistence type="predicted"/>
<evidence type="ECO:0000256" key="1">
    <source>
        <dbReference type="SAM" id="SignalP"/>
    </source>
</evidence>
<name>A0A3M7SIY4_BRAPC</name>
<dbReference type="AlphaFoldDB" id="A0A3M7SIY4"/>
<accession>A0A3M7SIY4</accession>
<feature type="chain" id="PRO_5018067667" evidence="1">
    <location>
        <begin position="21"/>
        <end position="130"/>
    </location>
</feature>
<gene>
    <name evidence="2" type="ORF">BpHYR1_031127</name>
</gene>
<dbReference type="OrthoDB" id="10474722at2759"/>
<protein>
    <submittedName>
        <fullName evidence="2">Uncharacterized protein</fullName>
    </submittedName>
</protein>
<feature type="signal peptide" evidence="1">
    <location>
        <begin position="1"/>
        <end position="20"/>
    </location>
</feature>
<sequence length="130" mass="15101">MLALKSSLFLLLGTVILVNSAAIDDQELKPSDAEVSSFDDDGQLEAELLKTIRKGIMAEIILRDRLSKELDEESDATKEKRFSKWRSGDIRSRVKQLHQQNYLNDYNPMLRKIWENNMMEKNRLYQNLIG</sequence>
<evidence type="ECO:0000313" key="3">
    <source>
        <dbReference type="Proteomes" id="UP000276133"/>
    </source>
</evidence>
<comment type="caution">
    <text evidence="2">The sequence shown here is derived from an EMBL/GenBank/DDBJ whole genome shotgun (WGS) entry which is preliminary data.</text>
</comment>
<keyword evidence="3" id="KW-1185">Reference proteome</keyword>
<dbReference type="EMBL" id="REGN01001291">
    <property type="protein sequence ID" value="RNA35726.1"/>
    <property type="molecule type" value="Genomic_DNA"/>
</dbReference>
<reference evidence="2 3" key="1">
    <citation type="journal article" date="2018" name="Sci. Rep.">
        <title>Genomic signatures of local adaptation to the degree of environmental predictability in rotifers.</title>
        <authorList>
            <person name="Franch-Gras L."/>
            <person name="Hahn C."/>
            <person name="Garcia-Roger E.M."/>
            <person name="Carmona M.J."/>
            <person name="Serra M."/>
            <person name="Gomez A."/>
        </authorList>
    </citation>
    <scope>NUCLEOTIDE SEQUENCE [LARGE SCALE GENOMIC DNA]</scope>
    <source>
        <strain evidence="2">HYR1</strain>
    </source>
</reference>